<dbReference type="PRINTS" id="PR00344">
    <property type="entry name" value="BCTRLSENSOR"/>
</dbReference>
<keyword evidence="7" id="KW-0418">Kinase</keyword>
<evidence type="ECO:0000256" key="2">
    <source>
        <dbReference type="ARBA" id="ARBA00012438"/>
    </source>
</evidence>
<dbReference type="PANTHER" id="PTHR43642:SF1">
    <property type="entry name" value="HYBRID SIGNAL TRANSDUCTION HISTIDINE KINASE G"/>
    <property type="match status" value="1"/>
</dbReference>
<dbReference type="InterPro" id="IPR036097">
    <property type="entry name" value="HisK_dim/P_sf"/>
</dbReference>
<evidence type="ECO:0000256" key="3">
    <source>
        <dbReference type="ARBA" id="ARBA00022553"/>
    </source>
</evidence>
<dbReference type="InterPro" id="IPR003593">
    <property type="entry name" value="AAA+_ATPase"/>
</dbReference>
<protein>
    <recommendedName>
        <fullName evidence="2">histidine kinase</fullName>
        <ecNumber evidence="2">2.7.13.3</ecNumber>
    </recommendedName>
</protein>
<evidence type="ECO:0000259" key="6">
    <source>
        <dbReference type="PROSITE" id="PS50109"/>
    </source>
</evidence>
<dbReference type="InterPro" id="IPR011990">
    <property type="entry name" value="TPR-like_helical_dom_sf"/>
</dbReference>
<dbReference type="InterPro" id="IPR036890">
    <property type="entry name" value="HATPase_C_sf"/>
</dbReference>
<dbReference type="Proteomes" id="UP000254535">
    <property type="component" value="Chromosome"/>
</dbReference>
<dbReference type="InterPro" id="IPR053159">
    <property type="entry name" value="Hybrid_Histidine_Kinase"/>
</dbReference>
<evidence type="ECO:0000313" key="7">
    <source>
        <dbReference type="EMBL" id="AXJ08095.1"/>
    </source>
</evidence>
<dbReference type="SUPFAM" id="SSF56112">
    <property type="entry name" value="Protein kinase-like (PK-like)"/>
    <property type="match status" value="1"/>
</dbReference>
<dbReference type="Pfam" id="PF00512">
    <property type="entry name" value="HisKA"/>
    <property type="match status" value="1"/>
</dbReference>
<dbReference type="InterPro" id="IPR003661">
    <property type="entry name" value="HisK_dim/P_dom"/>
</dbReference>
<sequence length="1708" mass="189124">MQILWDDGERILHRGRRASGSREVDVLIASLAAEQPSGASVERLAHEFSLRDQLEGDWAVCPLELSQDDGRVQLVTEDPGGVPLARLLTAPLDVATFLPLAISVAVALGKLHRRGLIHKDIKPAHLLVNCPDGHARLTGFGLASRLPRERHAAEPPETLSGTLAYMAPEQTGRMNRSVDSRSDLYAFGVTLYQMLTGSLPFSAADPMEWLHCHIARTPMPPSARVATVPEVLSRIVMKLLAKTAEERYQSALGVEQDLRRCLAGWHQQHVDEFALDEQGTCDRLLIPEKLYGRETEVQTLIAAFERIAVSRRPELVLVSGYSGIGKSSVVHELHQTLVPVRGFFASGKFDQYKRDVPYSTLAQAFQGLVRTLLGQSDSQMAGWRNALLQALCAEGRLVTDLIPELKLIIGDTSPVADLEPPQAQRRFLRVLRRFIGVFARAEHPLVLFLDDLQWLDVATLNWLEELLTRSDLQHLMLIGAYRSNEVDASHPLTTRLSAIKAAGGRVQEITLLPLAGSHIAQLVAESSRSEQSYIAPLAQLILDKTAGNPFFVIQFLQTLVEQDLLTFDHDRRQWVWDTQRIHAKGYTDNVVDLMLDKLARLPAETQQSLQQLACLGNVADVASLATVLGLPDAQVHGVLWPAVRHELITRQDSVYGFVHDRVQEAAYLLVDEAFRAQHHLRIGRLLVEKTPADKHEERIFEMVGQLNRGAVLMDRQQEREHLAQLNLLAGERARASTAYASALTYFAQGAALLDEDGWEHQRELMFALESGRALCEFLTRQLGAAEARLRQLSRRAESLIERTQVACLQADLYLILNQSDNAVTVCLAFLRYLGIEWSLHPDDDEVRDEYRRIGQRLGERPIEALIDLPPMVDEIALATLEALTKLIVTAVHMDGNLPGLAMCRAINLSIEYGNSDASCVAYANVSRIAGRRFADYRAGLAFAELGCRLVDQRDLERYKARTQLAFWLFAKRWAQPIRKCLEPLTRIFEVANRTGDLPIAAFTGNSRVSNLLATGEPLAGLQEEAERGLAYARKIGFGVVIDFIETQLAFIRMLRGQTPTFGSIGPGAFSERHPEDHQTSLVAICWHWIRTLQACYFAGQYEAAAEAGVAARQLLRSSHSFLEEAEYCFYQALTLAALCRARPAGERQGQLDVITAHHRQLQVWAELCPDNFASHAALLAGEIARLEGRLVEAEHGYEQAIELAQRSGFLQIEALANELAARFYENRGLYKIARVYLQDARYGYQRWGAEGKVRQLEAEHPFLRVEKPLPGPTSTIATPVEHLDLVTVLKVSQAASSEIVLEKLIDMIMRTAIEQAGAQRGVLILTEQGEQRIVAEATTRDDTTQLDLRDAPVAAKLLPESVLNHVLRTQENLVLDDALTEPVFAADPYVRQHRARSVLCLPLLNQAKLIGALYLENNLSSRVFSPSRIAALRLVASQAAISLVNARLYRDVAEREIKSRESEQRYREIQAELAHACRVATMGQLAASIAHEVSQPLASTLASAQAALRWSGASPPNLEEIRLCLERIVKDAHRGSEVLDRIRGLIRKAPQPKEPVNLNEVIGEVIEITQSQAQKGGVSVEAQMAVGLPRVDGDRVELQQVVLNLVMNALEAMSGAGVVKGELRICTQTNEAGQVWVCVSDSGPGFGAHSIGQLFTPFYTTKPTGLGMGLSICRSIIETHGGQLWIEANQPCGAVVQFVLPADAVLLP</sequence>
<dbReference type="CDD" id="cd14014">
    <property type="entry name" value="STKc_PknB_like"/>
    <property type="match status" value="1"/>
</dbReference>
<proteinExistence type="predicted"/>
<dbReference type="SMART" id="SM00388">
    <property type="entry name" value="HisKA"/>
    <property type="match status" value="1"/>
</dbReference>
<dbReference type="SMART" id="SM00387">
    <property type="entry name" value="HATPase_c"/>
    <property type="match status" value="1"/>
</dbReference>
<dbReference type="Gene3D" id="1.10.287.130">
    <property type="match status" value="1"/>
</dbReference>
<dbReference type="Gene3D" id="3.30.565.10">
    <property type="entry name" value="Histidine kinase-like ATPase, C-terminal domain"/>
    <property type="match status" value="1"/>
</dbReference>
<dbReference type="GO" id="GO:0005524">
    <property type="term" value="F:ATP binding"/>
    <property type="evidence" value="ECO:0007669"/>
    <property type="project" value="InterPro"/>
</dbReference>
<dbReference type="InterPro" id="IPR003018">
    <property type="entry name" value="GAF"/>
</dbReference>
<reference evidence="7 8" key="1">
    <citation type="submission" date="2017-07" db="EMBL/GenBank/DDBJ databases">
        <title>Genome sequence of Pseudomonas NEP1.</title>
        <authorList>
            <person name="Nascimento F.X."/>
        </authorList>
    </citation>
    <scope>NUCLEOTIDE SEQUENCE [LARGE SCALE GENOMIC DNA]</scope>
    <source>
        <strain evidence="7 8">NEP1</strain>
    </source>
</reference>
<dbReference type="Gene3D" id="3.40.50.300">
    <property type="entry name" value="P-loop containing nucleotide triphosphate hydrolases"/>
    <property type="match status" value="1"/>
</dbReference>
<dbReference type="SUPFAM" id="SSF55874">
    <property type="entry name" value="ATPase domain of HSP90 chaperone/DNA topoisomerase II/histidine kinase"/>
    <property type="match status" value="1"/>
</dbReference>
<dbReference type="InterPro" id="IPR041664">
    <property type="entry name" value="AAA_16"/>
</dbReference>
<dbReference type="Gene3D" id="3.30.450.40">
    <property type="match status" value="1"/>
</dbReference>
<feature type="domain" description="Protein kinase" evidence="5">
    <location>
        <begin position="1"/>
        <end position="259"/>
    </location>
</feature>
<dbReference type="EMBL" id="CP022313">
    <property type="protein sequence ID" value="AXJ08095.1"/>
    <property type="molecule type" value="Genomic_DNA"/>
</dbReference>
<dbReference type="PANTHER" id="PTHR43642">
    <property type="entry name" value="HYBRID SIGNAL TRANSDUCTION HISTIDINE KINASE G"/>
    <property type="match status" value="1"/>
</dbReference>
<dbReference type="SUPFAM" id="SSF48452">
    <property type="entry name" value="TPR-like"/>
    <property type="match status" value="1"/>
</dbReference>
<dbReference type="Pfam" id="PF02518">
    <property type="entry name" value="HATPase_c"/>
    <property type="match status" value="1"/>
</dbReference>
<dbReference type="InterPro" id="IPR005467">
    <property type="entry name" value="His_kinase_dom"/>
</dbReference>
<comment type="catalytic activity">
    <reaction evidence="1">
        <text>ATP + protein L-histidine = ADP + protein N-phospho-L-histidine.</text>
        <dbReference type="EC" id="2.7.13.3"/>
    </reaction>
</comment>
<dbReference type="Gene3D" id="1.10.510.10">
    <property type="entry name" value="Transferase(Phosphotransferase) domain 1"/>
    <property type="match status" value="1"/>
</dbReference>
<evidence type="ECO:0000256" key="4">
    <source>
        <dbReference type="SAM" id="Coils"/>
    </source>
</evidence>
<dbReference type="Pfam" id="PF01590">
    <property type="entry name" value="GAF"/>
    <property type="match status" value="1"/>
</dbReference>
<keyword evidence="4" id="KW-0175">Coiled coil</keyword>
<dbReference type="InterPro" id="IPR000719">
    <property type="entry name" value="Prot_kinase_dom"/>
</dbReference>
<gene>
    <name evidence="7" type="ORF">CFN16_12070</name>
</gene>
<dbReference type="RefSeq" id="WP_115079942.1">
    <property type="nucleotide sequence ID" value="NZ_CP022313.1"/>
</dbReference>
<dbReference type="EC" id="2.7.13.3" evidence="2"/>
<dbReference type="SMART" id="SM00065">
    <property type="entry name" value="GAF"/>
    <property type="match status" value="1"/>
</dbReference>
<feature type="domain" description="Histidine kinase" evidence="6">
    <location>
        <begin position="1488"/>
        <end position="1704"/>
    </location>
</feature>
<dbReference type="InterPro" id="IPR029016">
    <property type="entry name" value="GAF-like_dom_sf"/>
</dbReference>
<dbReference type="InterPro" id="IPR027417">
    <property type="entry name" value="P-loop_NTPase"/>
</dbReference>
<dbReference type="GO" id="GO:0000155">
    <property type="term" value="F:phosphorelay sensor kinase activity"/>
    <property type="evidence" value="ECO:0007669"/>
    <property type="project" value="InterPro"/>
</dbReference>
<dbReference type="SUPFAM" id="SSF52540">
    <property type="entry name" value="P-loop containing nucleoside triphosphate hydrolases"/>
    <property type="match status" value="1"/>
</dbReference>
<dbReference type="InterPro" id="IPR011009">
    <property type="entry name" value="Kinase-like_dom_sf"/>
</dbReference>
<evidence type="ECO:0000313" key="8">
    <source>
        <dbReference type="Proteomes" id="UP000254535"/>
    </source>
</evidence>
<name>A0A345V5U3_PSEFL</name>
<dbReference type="CDD" id="cd00082">
    <property type="entry name" value="HisKA"/>
    <property type="match status" value="1"/>
</dbReference>
<dbReference type="PROSITE" id="PS50011">
    <property type="entry name" value="PROTEIN_KINASE_DOM"/>
    <property type="match status" value="1"/>
</dbReference>
<dbReference type="Pfam" id="PF13191">
    <property type="entry name" value="AAA_16"/>
    <property type="match status" value="1"/>
</dbReference>
<dbReference type="Pfam" id="PF00069">
    <property type="entry name" value="Pkinase"/>
    <property type="match status" value="1"/>
</dbReference>
<dbReference type="SUPFAM" id="SSF55781">
    <property type="entry name" value="GAF domain-like"/>
    <property type="match status" value="1"/>
</dbReference>
<accession>A0A345V5U3</accession>
<dbReference type="SUPFAM" id="SSF47384">
    <property type="entry name" value="Homodimeric domain of signal transducing histidine kinase"/>
    <property type="match status" value="1"/>
</dbReference>
<evidence type="ECO:0000259" key="5">
    <source>
        <dbReference type="PROSITE" id="PS50011"/>
    </source>
</evidence>
<dbReference type="SMART" id="SM00382">
    <property type="entry name" value="AAA"/>
    <property type="match status" value="1"/>
</dbReference>
<keyword evidence="7" id="KW-0808">Transferase</keyword>
<keyword evidence="3" id="KW-0597">Phosphoprotein</keyword>
<dbReference type="InterPro" id="IPR003594">
    <property type="entry name" value="HATPase_dom"/>
</dbReference>
<feature type="coiled-coil region" evidence="4">
    <location>
        <begin position="775"/>
        <end position="802"/>
    </location>
</feature>
<evidence type="ECO:0000256" key="1">
    <source>
        <dbReference type="ARBA" id="ARBA00000085"/>
    </source>
</evidence>
<organism evidence="7 8">
    <name type="scientific">Pseudomonas fluorescens</name>
    <dbReference type="NCBI Taxonomy" id="294"/>
    <lineage>
        <taxon>Bacteria</taxon>
        <taxon>Pseudomonadati</taxon>
        <taxon>Pseudomonadota</taxon>
        <taxon>Gammaproteobacteria</taxon>
        <taxon>Pseudomonadales</taxon>
        <taxon>Pseudomonadaceae</taxon>
        <taxon>Pseudomonas</taxon>
    </lineage>
</organism>
<dbReference type="InterPro" id="IPR004358">
    <property type="entry name" value="Sig_transdc_His_kin-like_C"/>
</dbReference>
<dbReference type="PROSITE" id="PS50109">
    <property type="entry name" value="HIS_KIN"/>
    <property type="match status" value="1"/>
</dbReference>